<dbReference type="Gene3D" id="2.60.120.260">
    <property type="entry name" value="Galactose-binding domain-like"/>
    <property type="match status" value="2"/>
</dbReference>
<keyword evidence="2" id="KW-0812">Transmembrane</keyword>
<evidence type="ECO:0000256" key="2">
    <source>
        <dbReference type="SAM" id="Phobius"/>
    </source>
</evidence>
<proteinExistence type="predicted"/>
<evidence type="ECO:0000313" key="3">
    <source>
        <dbReference type="EMBL" id="KAJ7320796.1"/>
    </source>
</evidence>
<evidence type="ECO:0000313" key="4">
    <source>
        <dbReference type="Proteomes" id="UP001218218"/>
    </source>
</evidence>
<accession>A0AAD6ZGE7</accession>
<comment type="caution">
    <text evidence="3">The sequence shown here is derived from an EMBL/GenBank/DDBJ whole genome shotgun (WGS) entry which is preliminary data.</text>
</comment>
<feature type="region of interest" description="Disordered" evidence="1">
    <location>
        <begin position="359"/>
        <end position="481"/>
    </location>
</feature>
<keyword evidence="2" id="KW-1133">Transmembrane helix</keyword>
<dbReference type="Proteomes" id="UP001218218">
    <property type="component" value="Unassembled WGS sequence"/>
</dbReference>
<dbReference type="EMBL" id="JARIHO010000053">
    <property type="protein sequence ID" value="KAJ7320796.1"/>
    <property type="molecule type" value="Genomic_DNA"/>
</dbReference>
<evidence type="ECO:0000256" key="1">
    <source>
        <dbReference type="SAM" id="MobiDB-lite"/>
    </source>
</evidence>
<reference evidence="3" key="1">
    <citation type="submission" date="2023-03" db="EMBL/GenBank/DDBJ databases">
        <title>Massive genome expansion in bonnet fungi (Mycena s.s.) driven by repeated elements and novel gene families across ecological guilds.</title>
        <authorList>
            <consortium name="Lawrence Berkeley National Laboratory"/>
            <person name="Harder C.B."/>
            <person name="Miyauchi S."/>
            <person name="Viragh M."/>
            <person name="Kuo A."/>
            <person name="Thoen E."/>
            <person name="Andreopoulos B."/>
            <person name="Lu D."/>
            <person name="Skrede I."/>
            <person name="Drula E."/>
            <person name="Henrissat B."/>
            <person name="Morin E."/>
            <person name="Kohler A."/>
            <person name="Barry K."/>
            <person name="LaButti K."/>
            <person name="Morin E."/>
            <person name="Salamov A."/>
            <person name="Lipzen A."/>
            <person name="Mereny Z."/>
            <person name="Hegedus B."/>
            <person name="Baldrian P."/>
            <person name="Stursova M."/>
            <person name="Weitz H."/>
            <person name="Taylor A."/>
            <person name="Grigoriev I.V."/>
            <person name="Nagy L.G."/>
            <person name="Martin F."/>
            <person name="Kauserud H."/>
        </authorList>
    </citation>
    <scope>NUCLEOTIDE SEQUENCE</scope>
    <source>
        <strain evidence="3">CBHHK002</strain>
    </source>
</reference>
<protein>
    <recommendedName>
        <fullName evidence="5">Transmembrane protein</fullName>
    </recommendedName>
</protein>
<feature type="compositionally biased region" description="Low complexity" evidence="1">
    <location>
        <begin position="410"/>
        <end position="430"/>
    </location>
</feature>
<feature type="compositionally biased region" description="Low complexity" evidence="1">
    <location>
        <begin position="458"/>
        <end position="472"/>
    </location>
</feature>
<name>A0AAD6ZGE7_9AGAR</name>
<feature type="compositionally biased region" description="Polar residues" evidence="1">
    <location>
        <begin position="375"/>
        <end position="385"/>
    </location>
</feature>
<keyword evidence="2" id="KW-0472">Membrane</keyword>
<feature type="compositionally biased region" description="Polar residues" evidence="1">
    <location>
        <begin position="393"/>
        <end position="409"/>
    </location>
</feature>
<feature type="region of interest" description="Disordered" evidence="1">
    <location>
        <begin position="263"/>
        <end position="283"/>
    </location>
</feature>
<evidence type="ECO:0008006" key="5">
    <source>
        <dbReference type="Google" id="ProtNLM"/>
    </source>
</evidence>
<organism evidence="3 4">
    <name type="scientific">Mycena albidolilacea</name>
    <dbReference type="NCBI Taxonomy" id="1033008"/>
    <lineage>
        <taxon>Eukaryota</taxon>
        <taxon>Fungi</taxon>
        <taxon>Dikarya</taxon>
        <taxon>Basidiomycota</taxon>
        <taxon>Agaricomycotina</taxon>
        <taxon>Agaricomycetes</taxon>
        <taxon>Agaricomycetidae</taxon>
        <taxon>Agaricales</taxon>
        <taxon>Marasmiineae</taxon>
        <taxon>Mycenaceae</taxon>
        <taxon>Mycena</taxon>
    </lineage>
</organism>
<dbReference type="AlphaFoldDB" id="A0AAD6ZGE7"/>
<feature type="transmembrane region" description="Helical" evidence="2">
    <location>
        <begin position="289"/>
        <end position="314"/>
    </location>
</feature>
<sequence>MATHTAIVDDRDPLIQYSGSWVPGGAPVEFDSTTMTTVDAGSTATFSFIGTSVTVYATVASKTLEIQPIWSFVVDGTVTGTYTPNNIPPDGVHHQVLWTSSASPLQNGSHTLVITQSQAASGSNKVIFMDYITYTTTSASVESYFIDDRDPQIKYTPAWRQFGSDGDFEHTSQATSSVGDFLTFTFEGKSITFYGGVTSETANASITIDDGPPKFWLPPVGATINNLIFDSGDLSPGNHTLVVTAENDQPVWADYFLVTPNSPGSVNTSSPSSPGSTPASIQKHKSTPIGVIVGPIIGVLALAALAAAAFFFFWRRRRREHELPDRPAPTMSTAHVLDPGHAFGYSGYNAPATAVPPPLLHGYSSHSQVGPLPTPNSHSDSSSTLAAAGVSYSDPSSSHHNPTLPSTGYPSTSHPTHGTPPSSAPNAASSGDYVPPLTPQRRSHKLLREVERSHQLRVPSPSVSGSASISGSTELPPHYTE</sequence>
<keyword evidence="4" id="KW-1185">Reference proteome</keyword>
<gene>
    <name evidence="3" type="ORF">DFH08DRAFT_754014</name>
</gene>
<feature type="compositionally biased region" description="Low complexity" evidence="1">
    <location>
        <begin position="263"/>
        <end position="280"/>
    </location>
</feature>